<evidence type="ECO:0000313" key="1">
    <source>
        <dbReference type="EMBL" id="KKK79268.1"/>
    </source>
</evidence>
<name>A0A0F8YD04_9ZZZZ</name>
<proteinExistence type="predicted"/>
<sequence>MGIDLVQWADLGAGTMTVRLNEHEMESLYKSMCSFCQQDYAVIYSDDHRAWVHPYGKGEMGKNVICGADSLRGSFNGY</sequence>
<protein>
    <submittedName>
        <fullName evidence="1">Uncharacterized protein</fullName>
    </submittedName>
</protein>
<reference evidence="1" key="1">
    <citation type="journal article" date="2015" name="Nature">
        <title>Complex archaea that bridge the gap between prokaryotes and eukaryotes.</title>
        <authorList>
            <person name="Spang A."/>
            <person name="Saw J.H."/>
            <person name="Jorgensen S.L."/>
            <person name="Zaremba-Niedzwiedzka K."/>
            <person name="Martijn J."/>
            <person name="Lind A.E."/>
            <person name="van Eijk R."/>
            <person name="Schleper C."/>
            <person name="Guy L."/>
            <person name="Ettema T.J."/>
        </authorList>
    </citation>
    <scope>NUCLEOTIDE SEQUENCE</scope>
</reference>
<organism evidence="1">
    <name type="scientific">marine sediment metagenome</name>
    <dbReference type="NCBI Taxonomy" id="412755"/>
    <lineage>
        <taxon>unclassified sequences</taxon>
        <taxon>metagenomes</taxon>
        <taxon>ecological metagenomes</taxon>
    </lineage>
</organism>
<dbReference type="EMBL" id="LAZR01054107">
    <property type="protein sequence ID" value="KKK79268.1"/>
    <property type="molecule type" value="Genomic_DNA"/>
</dbReference>
<dbReference type="AlphaFoldDB" id="A0A0F8YD04"/>
<accession>A0A0F8YD04</accession>
<gene>
    <name evidence="1" type="ORF">LCGC14_2835230</name>
</gene>
<comment type="caution">
    <text evidence="1">The sequence shown here is derived from an EMBL/GenBank/DDBJ whole genome shotgun (WGS) entry which is preliminary data.</text>
</comment>